<dbReference type="EMBL" id="LKEX01010372">
    <property type="protein sequence ID" value="KYN50166.1"/>
    <property type="molecule type" value="Genomic_DNA"/>
</dbReference>
<protein>
    <submittedName>
        <fullName evidence="1">Uncharacterized protein</fullName>
    </submittedName>
</protein>
<keyword evidence="2" id="KW-1185">Reference proteome</keyword>
<proteinExistence type="predicted"/>
<name>A0A151K217_9HYME</name>
<gene>
    <name evidence="1" type="ORF">ALC62_00865</name>
</gene>
<evidence type="ECO:0000313" key="1">
    <source>
        <dbReference type="EMBL" id="KYN50166.1"/>
    </source>
</evidence>
<comment type="caution">
    <text evidence="1">The sequence shown here is derived from an EMBL/GenBank/DDBJ whole genome shotgun (WGS) entry which is preliminary data.</text>
</comment>
<dbReference type="AlphaFoldDB" id="A0A151K217"/>
<dbReference type="STRING" id="456900.A0A151K217"/>
<feature type="non-terminal residue" evidence="1">
    <location>
        <position position="1"/>
    </location>
</feature>
<reference evidence="1 2" key="1">
    <citation type="submission" date="2016-03" db="EMBL/GenBank/DDBJ databases">
        <title>Cyphomyrmex costatus WGS genome.</title>
        <authorList>
            <person name="Nygaard S."/>
            <person name="Hu H."/>
            <person name="Boomsma J."/>
            <person name="Zhang G."/>
        </authorList>
    </citation>
    <scope>NUCLEOTIDE SEQUENCE [LARGE SCALE GENOMIC DNA]</scope>
    <source>
        <strain evidence="1">MS0001</strain>
        <tissue evidence="1">Whole body</tissue>
    </source>
</reference>
<dbReference type="Proteomes" id="UP000078542">
    <property type="component" value="Unassembled WGS sequence"/>
</dbReference>
<evidence type="ECO:0000313" key="2">
    <source>
        <dbReference type="Proteomes" id="UP000078542"/>
    </source>
</evidence>
<organism evidence="1 2">
    <name type="scientific">Cyphomyrmex costatus</name>
    <dbReference type="NCBI Taxonomy" id="456900"/>
    <lineage>
        <taxon>Eukaryota</taxon>
        <taxon>Metazoa</taxon>
        <taxon>Ecdysozoa</taxon>
        <taxon>Arthropoda</taxon>
        <taxon>Hexapoda</taxon>
        <taxon>Insecta</taxon>
        <taxon>Pterygota</taxon>
        <taxon>Neoptera</taxon>
        <taxon>Endopterygota</taxon>
        <taxon>Hymenoptera</taxon>
        <taxon>Apocrita</taxon>
        <taxon>Aculeata</taxon>
        <taxon>Formicoidea</taxon>
        <taxon>Formicidae</taxon>
        <taxon>Myrmicinae</taxon>
        <taxon>Cyphomyrmex</taxon>
    </lineage>
</organism>
<sequence length="133" mass="15305">TPFELLTGVKMKRKDDLAIKDALETGFQSLFEQGRDQLRDQAKNQILKVQNENRRTYNLRRRAPKKYKLDDLVAIKRVQLGPGKKLCAKYLGPYKIVKVKFNNSYDVQRVQPGEGPAKTSTCAEYMKPWSTAL</sequence>
<accession>A0A151K217</accession>